<dbReference type="EMBL" id="OA573780">
    <property type="protein sequence ID" value="CAD7205025.1"/>
    <property type="molecule type" value="Genomic_DNA"/>
</dbReference>
<evidence type="ECO:0000259" key="1">
    <source>
        <dbReference type="Pfam" id="PF03184"/>
    </source>
</evidence>
<organism evidence="2">
    <name type="scientific">Timema douglasi</name>
    <name type="common">Walking stick</name>
    <dbReference type="NCBI Taxonomy" id="61478"/>
    <lineage>
        <taxon>Eukaryota</taxon>
        <taxon>Metazoa</taxon>
        <taxon>Ecdysozoa</taxon>
        <taxon>Arthropoda</taxon>
        <taxon>Hexapoda</taxon>
        <taxon>Insecta</taxon>
        <taxon>Pterygota</taxon>
        <taxon>Neoptera</taxon>
        <taxon>Polyneoptera</taxon>
        <taxon>Phasmatodea</taxon>
        <taxon>Timematodea</taxon>
        <taxon>Timematoidea</taxon>
        <taxon>Timematidae</taxon>
        <taxon>Timema</taxon>
    </lineage>
</organism>
<dbReference type="InterPro" id="IPR004875">
    <property type="entry name" value="DDE_SF_endonuclease_dom"/>
</dbReference>
<proteinExistence type="predicted"/>
<protein>
    <recommendedName>
        <fullName evidence="1">DDE-1 domain-containing protein</fullName>
    </recommendedName>
</protein>
<accession>A0A7R8VYI2</accession>
<sequence>MEPSTVFTDAAPWAVAAYSPHRHAGMVQRLIQPTEMNEAEMTAGLLVLYWERKEGNPTSIRLGVDNMTTSHGLPTVLRMTPTSRRNMSIRPSILNQACQIDQDCKVHLNNSMCDQSHKVCDCAPGFIESSYTQECLQGAADRTQNDGQPPTPCQCGALSGALHSTFRPVPSWHCSEFKDRHNLSIKRPQSVEMATKKACDPFGIQEYDETSFSTDPSKTKVVGLRGSPCTRLTSSSGKDNIIVLFAGNAAGAVGDERRVILFYDGHSTHVGLQLIEIARKENIAIVKLPPHSSYLLQPLDLCVFKSLKTEWDAALVRWQRQHGVVKLLTTKDGCKDSNQCLHFDNTLCQNGSCQCQSNYHFDKLMESLKAWFLALPEKHREEVTMYRFSWGVLFSAAPLPTAWGVIN</sequence>
<reference evidence="2" key="1">
    <citation type="submission" date="2020-11" db="EMBL/GenBank/DDBJ databases">
        <authorList>
            <person name="Tran Van P."/>
        </authorList>
    </citation>
    <scope>NUCLEOTIDE SEQUENCE</scope>
</reference>
<dbReference type="GO" id="GO:0003676">
    <property type="term" value="F:nucleic acid binding"/>
    <property type="evidence" value="ECO:0007669"/>
    <property type="project" value="InterPro"/>
</dbReference>
<dbReference type="Pfam" id="PF03184">
    <property type="entry name" value="DDE_1"/>
    <property type="match status" value="1"/>
</dbReference>
<name>A0A7R8VYI2_TIMDO</name>
<evidence type="ECO:0000313" key="2">
    <source>
        <dbReference type="EMBL" id="CAD7205025.1"/>
    </source>
</evidence>
<dbReference type="AlphaFoldDB" id="A0A7R8VYI2"/>
<gene>
    <name evidence="2" type="ORF">TDIB3V08_LOCUS11180</name>
</gene>
<feature type="domain" description="DDE-1" evidence="1">
    <location>
        <begin position="253"/>
        <end position="319"/>
    </location>
</feature>